<gene>
    <name evidence="1" type="ORF">M23134_01978</name>
</gene>
<protein>
    <submittedName>
        <fullName evidence="1">Uncharacterized protein</fullName>
    </submittedName>
</protein>
<proteinExistence type="predicted"/>
<evidence type="ECO:0000313" key="1">
    <source>
        <dbReference type="EMBL" id="EAY31949.1"/>
    </source>
</evidence>
<comment type="caution">
    <text evidence="1">The sequence shown here is derived from an EMBL/GenBank/DDBJ whole genome shotgun (WGS) entry which is preliminary data.</text>
</comment>
<keyword evidence="2" id="KW-1185">Reference proteome</keyword>
<organism evidence="1 2">
    <name type="scientific">Microscilla marina ATCC 23134</name>
    <dbReference type="NCBI Taxonomy" id="313606"/>
    <lineage>
        <taxon>Bacteria</taxon>
        <taxon>Pseudomonadati</taxon>
        <taxon>Bacteroidota</taxon>
        <taxon>Cytophagia</taxon>
        <taxon>Cytophagales</taxon>
        <taxon>Microscillaceae</taxon>
        <taxon>Microscilla</taxon>
    </lineage>
</organism>
<dbReference type="AlphaFoldDB" id="A1ZCE7"/>
<dbReference type="Proteomes" id="UP000004095">
    <property type="component" value="Unassembled WGS sequence"/>
</dbReference>
<accession>A1ZCE7</accession>
<evidence type="ECO:0000313" key="2">
    <source>
        <dbReference type="Proteomes" id="UP000004095"/>
    </source>
</evidence>
<dbReference type="EMBL" id="AAWS01000001">
    <property type="protein sequence ID" value="EAY31949.1"/>
    <property type="molecule type" value="Genomic_DNA"/>
</dbReference>
<sequence length="48" mass="5577">MLLITTYDKISNTIKPQIYESIYHTLPTPPLFTHFWQKTPAESNAPTK</sequence>
<dbReference type="RefSeq" id="WP_002692796.1">
    <property type="nucleotide sequence ID" value="NZ_AAWS01000001.1"/>
</dbReference>
<reference evidence="1 2" key="1">
    <citation type="submission" date="2007-01" db="EMBL/GenBank/DDBJ databases">
        <authorList>
            <person name="Haygood M."/>
            <person name="Podell S."/>
            <person name="Anderson C."/>
            <person name="Hopkinson B."/>
            <person name="Roe K."/>
            <person name="Barbeau K."/>
            <person name="Gaasterland T."/>
            <person name="Ferriera S."/>
            <person name="Johnson J."/>
            <person name="Kravitz S."/>
            <person name="Beeson K."/>
            <person name="Sutton G."/>
            <person name="Rogers Y.-H."/>
            <person name="Friedman R."/>
            <person name="Frazier M."/>
            <person name="Venter J.C."/>
        </authorList>
    </citation>
    <scope>NUCLEOTIDE SEQUENCE [LARGE SCALE GENOMIC DNA]</scope>
    <source>
        <strain evidence="1 2">ATCC 23134</strain>
    </source>
</reference>
<name>A1ZCE7_MICM2</name>